<organism evidence="6 7">
    <name type="scientific">Melipona quadrifasciata</name>
    <dbReference type="NCBI Taxonomy" id="166423"/>
    <lineage>
        <taxon>Eukaryota</taxon>
        <taxon>Metazoa</taxon>
        <taxon>Ecdysozoa</taxon>
        <taxon>Arthropoda</taxon>
        <taxon>Hexapoda</taxon>
        <taxon>Insecta</taxon>
        <taxon>Pterygota</taxon>
        <taxon>Neoptera</taxon>
        <taxon>Endopterygota</taxon>
        <taxon>Hymenoptera</taxon>
        <taxon>Apocrita</taxon>
        <taxon>Aculeata</taxon>
        <taxon>Apoidea</taxon>
        <taxon>Anthophila</taxon>
        <taxon>Apidae</taxon>
        <taxon>Melipona</taxon>
    </lineage>
</organism>
<dbReference type="Gene3D" id="1.10.238.10">
    <property type="entry name" value="EF-hand"/>
    <property type="match status" value="1"/>
</dbReference>
<dbReference type="PROSITE" id="PS50222">
    <property type="entry name" value="EF_HAND_2"/>
    <property type="match status" value="2"/>
</dbReference>
<dbReference type="CDD" id="cd00051">
    <property type="entry name" value="EFh"/>
    <property type="match status" value="1"/>
</dbReference>
<evidence type="ECO:0000313" key="6">
    <source>
        <dbReference type="EMBL" id="KOX72343.1"/>
    </source>
</evidence>
<dbReference type="STRING" id="166423.A0A0M8ZYR4"/>
<protein>
    <submittedName>
        <fullName evidence="6">Kv channel-interacting protein 2</fullName>
    </submittedName>
</protein>
<dbReference type="InterPro" id="IPR002048">
    <property type="entry name" value="EF_hand_dom"/>
</dbReference>
<dbReference type="InterPro" id="IPR028846">
    <property type="entry name" value="Recoverin"/>
</dbReference>
<gene>
    <name evidence="6" type="ORF">WN51_01442</name>
</gene>
<reference evidence="6 7" key="1">
    <citation type="submission" date="2015-07" db="EMBL/GenBank/DDBJ databases">
        <title>The genome of Melipona quadrifasciata.</title>
        <authorList>
            <person name="Pan H."/>
            <person name="Kapheim K."/>
        </authorList>
    </citation>
    <scope>NUCLEOTIDE SEQUENCE [LARGE SCALE GENOMIC DNA]</scope>
    <source>
        <strain evidence="6">0111107301</strain>
        <tissue evidence="6">Whole body</tissue>
    </source>
</reference>
<proteinExistence type="predicted"/>
<feature type="region of interest" description="Disordered" evidence="4">
    <location>
        <begin position="1"/>
        <end position="23"/>
    </location>
</feature>
<feature type="domain" description="EF-hand" evidence="5">
    <location>
        <begin position="138"/>
        <end position="173"/>
    </location>
</feature>
<dbReference type="Pfam" id="PF13499">
    <property type="entry name" value="EF-hand_7"/>
    <property type="match status" value="1"/>
</dbReference>
<evidence type="ECO:0000256" key="3">
    <source>
        <dbReference type="ARBA" id="ARBA00022837"/>
    </source>
</evidence>
<dbReference type="PRINTS" id="PR00450">
    <property type="entry name" value="RECOVERIN"/>
</dbReference>
<keyword evidence="1" id="KW-0479">Metal-binding</keyword>
<sequence length="250" mass="28183">MYSVHMTPGRSSDKQGTSKNVDTEMGVYKNRRKESIPVKVFNYLKTQMQTEGISKGELEELGGVLGGSTAGALALGGRHKPEELSTEEAFKQIFSQFFPQGDASQYAHYVFNTMKRKPSGKISFEEFLTILSKVSRGSVEEKLQWIFGLYDLDGDGLISKEEMLDVVGSIYEMLGRYTQPQIVEPHLAAREHVDRIFHLMDANKDGVVTIEELVQWCSKDEQLLRSLDTLDTIVDLTIPPKTYVYDGKRS</sequence>
<evidence type="ECO:0000256" key="1">
    <source>
        <dbReference type="ARBA" id="ARBA00022723"/>
    </source>
</evidence>
<dbReference type="PANTHER" id="PTHR23055">
    <property type="entry name" value="CALCIUM BINDING PROTEINS"/>
    <property type="match status" value="1"/>
</dbReference>
<dbReference type="SMART" id="SM00054">
    <property type="entry name" value="EFh"/>
    <property type="match status" value="3"/>
</dbReference>
<dbReference type="InterPro" id="IPR018247">
    <property type="entry name" value="EF_Hand_1_Ca_BS"/>
</dbReference>
<dbReference type="GO" id="GO:0005509">
    <property type="term" value="F:calcium ion binding"/>
    <property type="evidence" value="ECO:0007669"/>
    <property type="project" value="InterPro"/>
</dbReference>
<keyword evidence="2" id="KW-0677">Repeat</keyword>
<dbReference type="PROSITE" id="PS00018">
    <property type="entry name" value="EF_HAND_1"/>
    <property type="match status" value="2"/>
</dbReference>
<evidence type="ECO:0000259" key="5">
    <source>
        <dbReference type="PROSITE" id="PS50222"/>
    </source>
</evidence>
<dbReference type="EMBL" id="KQ435821">
    <property type="protein sequence ID" value="KOX72343.1"/>
    <property type="molecule type" value="Genomic_DNA"/>
</dbReference>
<dbReference type="Proteomes" id="UP000053105">
    <property type="component" value="Unassembled WGS sequence"/>
</dbReference>
<dbReference type="OrthoDB" id="191686at2759"/>
<evidence type="ECO:0000256" key="4">
    <source>
        <dbReference type="SAM" id="MobiDB-lite"/>
    </source>
</evidence>
<dbReference type="PANTHER" id="PTHR23055:SF185">
    <property type="entry name" value="NEUROCALCIN HOMOLOG-LIKE PROTEIN"/>
    <property type="match status" value="1"/>
</dbReference>
<feature type="domain" description="EF-hand" evidence="5">
    <location>
        <begin position="188"/>
        <end position="223"/>
    </location>
</feature>
<keyword evidence="7" id="KW-1185">Reference proteome</keyword>
<dbReference type="InterPro" id="IPR011992">
    <property type="entry name" value="EF-hand-dom_pair"/>
</dbReference>
<name>A0A0M8ZYR4_9HYME</name>
<dbReference type="SUPFAM" id="SSF47473">
    <property type="entry name" value="EF-hand"/>
    <property type="match status" value="1"/>
</dbReference>
<dbReference type="AlphaFoldDB" id="A0A0M8ZYR4"/>
<evidence type="ECO:0000256" key="2">
    <source>
        <dbReference type="ARBA" id="ARBA00022737"/>
    </source>
</evidence>
<evidence type="ECO:0000313" key="7">
    <source>
        <dbReference type="Proteomes" id="UP000053105"/>
    </source>
</evidence>
<keyword evidence="3" id="KW-0106">Calcium</keyword>
<accession>A0A0M8ZYR4</accession>